<keyword evidence="1" id="KW-1133">Transmembrane helix</keyword>
<organism evidence="3">
    <name type="scientific">Arabidopsis lyrata subsp. lyrata</name>
    <name type="common">Lyre-leaved rock-cress</name>
    <dbReference type="NCBI Taxonomy" id="81972"/>
    <lineage>
        <taxon>Eukaryota</taxon>
        <taxon>Viridiplantae</taxon>
        <taxon>Streptophyta</taxon>
        <taxon>Embryophyta</taxon>
        <taxon>Tracheophyta</taxon>
        <taxon>Spermatophyta</taxon>
        <taxon>Magnoliopsida</taxon>
        <taxon>eudicotyledons</taxon>
        <taxon>Gunneridae</taxon>
        <taxon>Pentapetalae</taxon>
        <taxon>rosids</taxon>
        <taxon>malvids</taxon>
        <taxon>Brassicales</taxon>
        <taxon>Brassicaceae</taxon>
        <taxon>Camelineae</taxon>
        <taxon>Arabidopsis</taxon>
    </lineage>
</organism>
<dbReference type="AlphaFoldDB" id="D7M6B4"/>
<sequence length="79" mass="9643">VNMNLRRRIRENQRIQVPWSTLQKKPENRENQRMLTLEVKPSGCKLIRQKKQQAMMMLRIKVMILKIELMILVMMVMMF</sequence>
<proteinExistence type="predicted"/>
<gene>
    <name evidence="2" type="ORF">ARALYDRAFT_662686</name>
</gene>
<evidence type="ECO:0000256" key="1">
    <source>
        <dbReference type="SAM" id="Phobius"/>
    </source>
</evidence>
<reference evidence="3" key="1">
    <citation type="journal article" date="2011" name="Nat. Genet.">
        <title>The Arabidopsis lyrata genome sequence and the basis of rapid genome size change.</title>
        <authorList>
            <person name="Hu T.T."/>
            <person name="Pattyn P."/>
            <person name="Bakker E.G."/>
            <person name="Cao J."/>
            <person name="Cheng J.-F."/>
            <person name="Clark R.M."/>
            <person name="Fahlgren N."/>
            <person name="Fawcett J.A."/>
            <person name="Grimwood J."/>
            <person name="Gundlach H."/>
            <person name="Haberer G."/>
            <person name="Hollister J.D."/>
            <person name="Ossowski S."/>
            <person name="Ottilar R.P."/>
            <person name="Salamov A.A."/>
            <person name="Schneeberger K."/>
            <person name="Spannagl M."/>
            <person name="Wang X."/>
            <person name="Yang L."/>
            <person name="Nasrallah M.E."/>
            <person name="Bergelson J."/>
            <person name="Carrington J.C."/>
            <person name="Gaut B.S."/>
            <person name="Schmutz J."/>
            <person name="Mayer K.F.X."/>
            <person name="Van de Peer Y."/>
            <person name="Grigoriev I.V."/>
            <person name="Nordborg M."/>
            <person name="Weigel D."/>
            <person name="Guo Y.-L."/>
        </authorList>
    </citation>
    <scope>NUCLEOTIDE SEQUENCE [LARGE SCALE GENOMIC DNA]</scope>
    <source>
        <strain evidence="3">cv. MN47</strain>
    </source>
</reference>
<keyword evidence="3" id="KW-1185">Reference proteome</keyword>
<name>D7M6B4_ARALL</name>
<keyword evidence="1" id="KW-0472">Membrane</keyword>
<evidence type="ECO:0000313" key="3">
    <source>
        <dbReference type="Proteomes" id="UP000008694"/>
    </source>
</evidence>
<protein>
    <submittedName>
        <fullName evidence="2">Predicted protein</fullName>
    </submittedName>
</protein>
<dbReference type="Proteomes" id="UP000008694">
    <property type="component" value="Unassembled WGS sequence"/>
</dbReference>
<dbReference type="EMBL" id="GL348718">
    <property type="protein sequence ID" value="EFH48558.1"/>
    <property type="molecule type" value="Genomic_DNA"/>
</dbReference>
<dbReference type="Gramene" id="Al_scaffold_0006_2751">
    <property type="protein sequence ID" value="Al_scaffold_0006_2751"/>
    <property type="gene ID" value="Al_scaffold_0006_2751"/>
</dbReference>
<accession>D7M6B4</accession>
<feature type="transmembrane region" description="Helical" evidence="1">
    <location>
        <begin position="58"/>
        <end position="78"/>
    </location>
</feature>
<evidence type="ECO:0000313" key="2">
    <source>
        <dbReference type="EMBL" id="EFH48558.1"/>
    </source>
</evidence>
<dbReference type="HOGENOM" id="CLU_2612975_0_0_1"/>
<keyword evidence="1" id="KW-0812">Transmembrane</keyword>
<feature type="non-terminal residue" evidence="2">
    <location>
        <position position="1"/>
    </location>
</feature>